<evidence type="ECO:0000259" key="7">
    <source>
        <dbReference type="PROSITE" id="PS50922"/>
    </source>
</evidence>
<dbReference type="InterPro" id="IPR050846">
    <property type="entry name" value="TLCD"/>
</dbReference>
<evidence type="ECO:0000313" key="9">
    <source>
        <dbReference type="Proteomes" id="UP001166286"/>
    </source>
</evidence>
<dbReference type="SMART" id="SM00724">
    <property type="entry name" value="TLC"/>
    <property type="match status" value="1"/>
</dbReference>
<gene>
    <name evidence="8" type="ORF">JMJ35_003168</name>
</gene>
<evidence type="ECO:0000313" key="8">
    <source>
        <dbReference type="EMBL" id="KAK0514551.1"/>
    </source>
</evidence>
<comment type="subcellular location">
    <subcellularLocation>
        <location evidence="1">Membrane</location>
        <topology evidence="1">Multi-pass membrane protein</topology>
    </subcellularLocation>
</comment>
<feature type="transmembrane region" description="Helical" evidence="6">
    <location>
        <begin position="36"/>
        <end position="60"/>
    </location>
</feature>
<proteinExistence type="predicted"/>
<name>A0AA39R6W6_9LECA</name>
<feature type="transmembrane region" description="Helical" evidence="6">
    <location>
        <begin position="266"/>
        <end position="289"/>
    </location>
</feature>
<evidence type="ECO:0000256" key="2">
    <source>
        <dbReference type="ARBA" id="ARBA00022692"/>
    </source>
</evidence>
<dbReference type="InterPro" id="IPR006634">
    <property type="entry name" value="TLC-dom"/>
</dbReference>
<protein>
    <recommendedName>
        <fullName evidence="7">TLC domain-containing protein</fullName>
    </recommendedName>
</protein>
<dbReference type="GO" id="GO:0055088">
    <property type="term" value="P:lipid homeostasis"/>
    <property type="evidence" value="ECO:0007669"/>
    <property type="project" value="TreeGrafter"/>
</dbReference>
<feature type="transmembrane region" description="Helical" evidence="6">
    <location>
        <begin position="200"/>
        <end position="220"/>
    </location>
</feature>
<keyword evidence="3 6" id="KW-1133">Transmembrane helix</keyword>
<accession>A0AA39R6W6</accession>
<reference evidence="8" key="1">
    <citation type="submission" date="2023-03" db="EMBL/GenBank/DDBJ databases">
        <title>Complete genome of Cladonia borealis.</title>
        <authorList>
            <person name="Park H."/>
        </authorList>
    </citation>
    <scope>NUCLEOTIDE SEQUENCE</scope>
    <source>
        <strain evidence="8">ANT050790</strain>
    </source>
</reference>
<feature type="domain" description="TLC" evidence="7">
    <location>
        <begin position="69"/>
        <end position="301"/>
    </location>
</feature>
<evidence type="ECO:0000256" key="5">
    <source>
        <dbReference type="PROSITE-ProRule" id="PRU00205"/>
    </source>
</evidence>
<evidence type="ECO:0000256" key="1">
    <source>
        <dbReference type="ARBA" id="ARBA00004141"/>
    </source>
</evidence>
<dbReference type="AlphaFoldDB" id="A0AA39R6W6"/>
<dbReference type="GO" id="GO:0005783">
    <property type="term" value="C:endoplasmic reticulum"/>
    <property type="evidence" value="ECO:0007669"/>
    <property type="project" value="TreeGrafter"/>
</dbReference>
<sequence>MRDPFPLPPSPLLQNLSRPIANALSLYTLPLHIHEIALSALLYHFIYTIVSPRLSALLFPRTYPNLNRRTKLNWDVHVVSLVQSSFINIAALWVMWKDEERWGMGWEERVWGYTGAGGLIQAFATGYFVWDLGICAGNVGIFGVGMLAHAVSALVVFALGFRPFVNFYGPTFILYEISSPFLNFHWFFDKLGMTGSLPQWYNGILLLVSFFCCRLLWGTYQSIRVYQDVWAALHYDPLTHPKPSSVYTPAPKSGEMLMQYAGDFSVPTWLAVVYLGANIVLNTLNFYWYGKMIETIKKRFTEAGEKKKGAGIGTAPVEKEEGVMVQGVMDSSTIISELVEEDGTLTEAGSRILESKEDVQSVIISKNGTGESKNGIEKVVMNGGSFIEVEQTQVRRRTQAEREE</sequence>
<keyword evidence="4 5" id="KW-0472">Membrane</keyword>
<dbReference type="GO" id="GO:0016020">
    <property type="term" value="C:membrane"/>
    <property type="evidence" value="ECO:0007669"/>
    <property type="project" value="UniProtKB-SubCell"/>
</dbReference>
<evidence type="ECO:0000256" key="6">
    <source>
        <dbReference type="SAM" id="Phobius"/>
    </source>
</evidence>
<feature type="transmembrane region" description="Helical" evidence="6">
    <location>
        <begin position="167"/>
        <end position="188"/>
    </location>
</feature>
<dbReference type="PANTHER" id="PTHR13439">
    <property type="entry name" value="CT120 PROTEIN"/>
    <property type="match status" value="1"/>
</dbReference>
<keyword evidence="9" id="KW-1185">Reference proteome</keyword>
<keyword evidence="2 5" id="KW-0812">Transmembrane</keyword>
<dbReference type="PANTHER" id="PTHR13439:SF0">
    <property type="entry name" value="TOPOISOMERASE I DAMAGE AFFECTED PROTEIN 4"/>
    <property type="match status" value="1"/>
</dbReference>
<organism evidence="8 9">
    <name type="scientific">Cladonia borealis</name>
    <dbReference type="NCBI Taxonomy" id="184061"/>
    <lineage>
        <taxon>Eukaryota</taxon>
        <taxon>Fungi</taxon>
        <taxon>Dikarya</taxon>
        <taxon>Ascomycota</taxon>
        <taxon>Pezizomycotina</taxon>
        <taxon>Lecanoromycetes</taxon>
        <taxon>OSLEUM clade</taxon>
        <taxon>Lecanoromycetidae</taxon>
        <taxon>Lecanorales</taxon>
        <taxon>Lecanorineae</taxon>
        <taxon>Cladoniaceae</taxon>
        <taxon>Cladonia</taxon>
    </lineage>
</organism>
<dbReference type="Proteomes" id="UP001166286">
    <property type="component" value="Unassembled WGS sequence"/>
</dbReference>
<evidence type="ECO:0000256" key="4">
    <source>
        <dbReference type="ARBA" id="ARBA00023136"/>
    </source>
</evidence>
<dbReference type="EMBL" id="JAFEKC020000005">
    <property type="protein sequence ID" value="KAK0514551.1"/>
    <property type="molecule type" value="Genomic_DNA"/>
</dbReference>
<dbReference type="PROSITE" id="PS50922">
    <property type="entry name" value="TLC"/>
    <property type="match status" value="1"/>
</dbReference>
<dbReference type="Pfam" id="PF03798">
    <property type="entry name" value="TRAM_LAG1_CLN8"/>
    <property type="match status" value="1"/>
</dbReference>
<feature type="transmembrane region" description="Helical" evidence="6">
    <location>
        <begin position="110"/>
        <end position="130"/>
    </location>
</feature>
<comment type="caution">
    <text evidence="8">The sequence shown here is derived from an EMBL/GenBank/DDBJ whole genome shotgun (WGS) entry which is preliminary data.</text>
</comment>
<feature type="transmembrane region" description="Helical" evidence="6">
    <location>
        <begin position="72"/>
        <end position="95"/>
    </location>
</feature>
<evidence type="ECO:0000256" key="3">
    <source>
        <dbReference type="ARBA" id="ARBA00022989"/>
    </source>
</evidence>
<feature type="transmembrane region" description="Helical" evidence="6">
    <location>
        <begin position="139"/>
        <end position="161"/>
    </location>
</feature>